<proteinExistence type="predicted"/>
<dbReference type="EnsemblPlants" id="PNT72935">
    <property type="protein sequence ID" value="PNT72935"/>
    <property type="gene ID" value="BRADI_2g51126v3"/>
</dbReference>
<reference evidence="2" key="2">
    <citation type="submission" date="2017-06" db="EMBL/GenBank/DDBJ databases">
        <title>WGS assembly of Brachypodium distachyon.</title>
        <authorList>
            <consortium name="The International Brachypodium Initiative"/>
            <person name="Lucas S."/>
            <person name="Harmon-Smith M."/>
            <person name="Lail K."/>
            <person name="Tice H."/>
            <person name="Grimwood J."/>
            <person name="Bruce D."/>
            <person name="Barry K."/>
            <person name="Shu S."/>
            <person name="Lindquist E."/>
            <person name="Wang M."/>
            <person name="Pitluck S."/>
            <person name="Vogel J.P."/>
            <person name="Garvin D.F."/>
            <person name="Mockler T.C."/>
            <person name="Schmutz J."/>
            <person name="Rokhsar D."/>
            <person name="Bevan M.W."/>
        </authorList>
    </citation>
    <scope>NUCLEOTIDE SEQUENCE</scope>
    <source>
        <strain evidence="2">Bd21</strain>
    </source>
</reference>
<feature type="non-terminal residue" evidence="2">
    <location>
        <position position="1"/>
    </location>
</feature>
<feature type="compositionally biased region" description="Basic and acidic residues" evidence="1">
    <location>
        <begin position="78"/>
        <end position="92"/>
    </location>
</feature>
<dbReference type="EMBL" id="CM000881">
    <property type="protein sequence ID" value="PNT72935.1"/>
    <property type="molecule type" value="Genomic_DNA"/>
</dbReference>
<dbReference type="Gramene" id="PNT72935">
    <property type="protein sequence ID" value="PNT72935"/>
    <property type="gene ID" value="BRADI_2g51126v3"/>
</dbReference>
<accession>A0A2K2DF65</accession>
<reference evidence="2 3" key="1">
    <citation type="journal article" date="2010" name="Nature">
        <title>Genome sequencing and analysis of the model grass Brachypodium distachyon.</title>
        <authorList>
            <consortium name="International Brachypodium Initiative"/>
        </authorList>
    </citation>
    <scope>NUCLEOTIDE SEQUENCE [LARGE SCALE GENOMIC DNA]</scope>
    <source>
        <strain evidence="2 3">Bd21</strain>
    </source>
</reference>
<sequence>ASLGLAIPALTRGASPPVEPCPGAPPSASPCLRGAAARGGARERAGVSSARGAAGERDGVQGARERGGTGGGGGSTAARKEREAARRGRAAGERSGVQSARGASGVAAWWQGASRGKKEMKELDEGELMAERNALFAMLARHIGLTGGPVPSLMCLDASERGIK</sequence>
<keyword evidence="4" id="KW-1185">Reference proteome</keyword>
<dbReference type="AlphaFoldDB" id="A0A2K2DF65"/>
<evidence type="ECO:0000313" key="4">
    <source>
        <dbReference type="Proteomes" id="UP000008810"/>
    </source>
</evidence>
<organism evidence="2">
    <name type="scientific">Brachypodium distachyon</name>
    <name type="common">Purple false brome</name>
    <name type="synonym">Trachynia distachya</name>
    <dbReference type="NCBI Taxonomy" id="15368"/>
    <lineage>
        <taxon>Eukaryota</taxon>
        <taxon>Viridiplantae</taxon>
        <taxon>Streptophyta</taxon>
        <taxon>Embryophyta</taxon>
        <taxon>Tracheophyta</taxon>
        <taxon>Spermatophyta</taxon>
        <taxon>Magnoliopsida</taxon>
        <taxon>Liliopsida</taxon>
        <taxon>Poales</taxon>
        <taxon>Poaceae</taxon>
        <taxon>BOP clade</taxon>
        <taxon>Pooideae</taxon>
        <taxon>Stipodae</taxon>
        <taxon>Brachypodieae</taxon>
        <taxon>Brachypodium</taxon>
    </lineage>
</organism>
<evidence type="ECO:0000256" key="1">
    <source>
        <dbReference type="SAM" id="MobiDB-lite"/>
    </source>
</evidence>
<protein>
    <submittedName>
        <fullName evidence="2 3">Uncharacterized protein</fullName>
    </submittedName>
</protein>
<feature type="compositionally biased region" description="Low complexity" evidence="1">
    <location>
        <begin position="29"/>
        <end position="39"/>
    </location>
</feature>
<feature type="region of interest" description="Disordered" evidence="1">
    <location>
        <begin position="1"/>
        <end position="108"/>
    </location>
</feature>
<dbReference type="InParanoid" id="A0A2K2DF65"/>
<evidence type="ECO:0000313" key="2">
    <source>
        <dbReference type="EMBL" id="PNT72935.1"/>
    </source>
</evidence>
<evidence type="ECO:0000313" key="3">
    <source>
        <dbReference type="EnsemblPlants" id="PNT72935"/>
    </source>
</evidence>
<name>A0A2K2DF65_BRADI</name>
<dbReference type="Proteomes" id="UP000008810">
    <property type="component" value="Chromosome 2"/>
</dbReference>
<gene>
    <name evidence="2" type="ORF">BRADI_2g51126v3</name>
</gene>
<feature type="compositionally biased region" description="Basic and acidic residues" evidence="1">
    <location>
        <begin position="54"/>
        <end position="67"/>
    </location>
</feature>
<reference evidence="3" key="3">
    <citation type="submission" date="2018-08" db="UniProtKB">
        <authorList>
            <consortium name="EnsemblPlants"/>
        </authorList>
    </citation>
    <scope>IDENTIFICATION</scope>
    <source>
        <strain evidence="3">cv. Bd21</strain>
    </source>
</reference>
<feature type="compositionally biased region" description="Pro residues" evidence="1">
    <location>
        <begin position="17"/>
        <end position="28"/>
    </location>
</feature>